<gene>
    <name evidence="5" type="ORF">BN580_01759</name>
</gene>
<organism evidence="5 6">
    <name type="scientific">Candidatus Colimorpha enterica</name>
    <dbReference type="NCBI Taxonomy" id="3083063"/>
    <lineage>
        <taxon>Bacteria</taxon>
        <taxon>Pseudomonadati</taxon>
        <taxon>Bacteroidota</taxon>
        <taxon>Bacteroidia</taxon>
        <taxon>Bacteroidales</taxon>
        <taxon>Candidatus Colimorpha</taxon>
    </lineage>
</organism>
<dbReference type="PANTHER" id="PTHR37423:SF2">
    <property type="entry name" value="MEMBRANE-BOUND LYTIC MUREIN TRANSGLYCOSYLASE C"/>
    <property type="match status" value="1"/>
</dbReference>
<dbReference type="SUPFAM" id="SSF53955">
    <property type="entry name" value="Lysozyme-like"/>
    <property type="match status" value="1"/>
</dbReference>
<dbReference type="PROSITE" id="PS51257">
    <property type="entry name" value="PROKAR_LIPOPROTEIN"/>
    <property type="match status" value="1"/>
</dbReference>
<dbReference type="EMBL" id="CBFW010000275">
    <property type="protein sequence ID" value="CDC75133.1"/>
    <property type="molecule type" value="Genomic_DNA"/>
</dbReference>
<dbReference type="Gene3D" id="1.10.530.10">
    <property type="match status" value="1"/>
</dbReference>
<comment type="caution">
    <text evidence="5">The sequence shown here is derived from an EMBL/GenBank/DDBJ whole genome shotgun (WGS) entry which is preliminary data.</text>
</comment>
<feature type="chain" id="PRO_5038475267" evidence="3">
    <location>
        <begin position="32"/>
        <end position="290"/>
    </location>
</feature>
<dbReference type="Proteomes" id="UP000017938">
    <property type="component" value="Unassembled WGS sequence"/>
</dbReference>
<evidence type="ECO:0000256" key="3">
    <source>
        <dbReference type="SAM" id="SignalP"/>
    </source>
</evidence>
<comment type="similarity">
    <text evidence="1">Belongs to the transglycosylase Slt family.</text>
</comment>
<dbReference type="InterPro" id="IPR023346">
    <property type="entry name" value="Lysozyme-like_dom_sf"/>
</dbReference>
<proteinExistence type="inferred from homology"/>
<keyword evidence="3" id="KW-0732">Signal</keyword>
<evidence type="ECO:0000313" key="5">
    <source>
        <dbReference type="EMBL" id="CDC75133.1"/>
    </source>
</evidence>
<dbReference type="STRING" id="1263015.BN580_01759"/>
<evidence type="ECO:0000313" key="6">
    <source>
        <dbReference type="Proteomes" id="UP000017938"/>
    </source>
</evidence>
<dbReference type="InterPro" id="IPR008258">
    <property type="entry name" value="Transglycosylase_SLT_dom_1"/>
</dbReference>
<feature type="domain" description="Transglycosylase SLT" evidence="4">
    <location>
        <begin position="165"/>
        <end position="268"/>
    </location>
</feature>
<feature type="compositionally biased region" description="Low complexity" evidence="2">
    <location>
        <begin position="84"/>
        <end position="98"/>
    </location>
</feature>
<evidence type="ECO:0000256" key="2">
    <source>
        <dbReference type="SAM" id="MobiDB-lite"/>
    </source>
</evidence>
<feature type="compositionally biased region" description="Basic and acidic residues" evidence="2">
    <location>
        <begin position="57"/>
        <end position="75"/>
    </location>
</feature>
<dbReference type="PANTHER" id="PTHR37423">
    <property type="entry name" value="SOLUBLE LYTIC MUREIN TRANSGLYCOSYLASE-RELATED"/>
    <property type="match status" value="1"/>
</dbReference>
<protein>
    <submittedName>
        <fullName evidence="5">Lytic transglycosylase catalytic</fullName>
    </submittedName>
</protein>
<accession>R6TNY9</accession>
<dbReference type="Pfam" id="PF01464">
    <property type="entry name" value="SLT"/>
    <property type="match status" value="1"/>
</dbReference>
<feature type="region of interest" description="Disordered" evidence="2">
    <location>
        <begin position="39"/>
        <end position="143"/>
    </location>
</feature>
<reference evidence="5" key="1">
    <citation type="submission" date="2012-11" db="EMBL/GenBank/DDBJ databases">
        <title>Dependencies among metagenomic species, viruses, plasmids and units of genetic variation.</title>
        <authorList>
            <person name="Nielsen H.B."/>
            <person name="Almeida M."/>
            <person name="Juncker A.S."/>
            <person name="Rasmussen S."/>
            <person name="Li J."/>
            <person name="Sunagawa S."/>
            <person name="Plichta D."/>
            <person name="Gautier L."/>
            <person name="Le Chatelier E."/>
            <person name="Peletier E."/>
            <person name="Bonde I."/>
            <person name="Nielsen T."/>
            <person name="Manichanh C."/>
            <person name="Arumugam M."/>
            <person name="Batto J."/>
            <person name="Santos M.B.Q.D."/>
            <person name="Blom N."/>
            <person name="Borruel N."/>
            <person name="Burgdorf K.S."/>
            <person name="Boumezbeur F."/>
            <person name="Casellas F."/>
            <person name="Dore J."/>
            <person name="Guarner F."/>
            <person name="Hansen T."/>
            <person name="Hildebrand F."/>
            <person name="Kaas R.S."/>
            <person name="Kennedy S."/>
            <person name="Kristiansen K."/>
            <person name="Kultima J.R."/>
            <person name="Leonard P."/>
            <person name="Levenez F."/>
            <person name="Lund O."/>
            <person name="Moumen B."/>
            <person name="Le Paslier D."/>
            <person name="Pons N."/>
            <person name="Pedersen O."/>
            <person name="Prifti E."/>
            <person name="Qin J."/>
            <person name="Raes J."/>
            <person name="Tap J."/>
            <person name="Tims S."/>
            <person name="Ussery D.W."/>
            <person name="Yamada T."/>
            <person name="MetaHit consortium"/>
            <person name="Renault P."/>
            <person name="Sicheritz-Ponten T."/>
            <person name="Bork P."/>
            <person name="Wang J."/>
            <person name="Brunak S."/>
            <person name="Ehrlich S.D."/>
        </authorList>
    </citation>
    <scope>NUCLEOTIDE SEQUENCE [LARGE SCALE GENOMIC DNA]</scope>
</reference>
<name>R6TNY9_9BACT</name>
<feature type="signal peptide" evidence="3">
    <location>
        <begin position="1"/>
        <end position="31"/>
    </location>
</feature>
<evidence type="ECO:0000256" key="1">
    <source>
        <dbReference type="ARBA" id="ARBA00007734"/>
    </source>
</evidence>
<sequence length="290" mass="31736">MQCYLRYRKAIIIAVISVLALLLFSSCTAKKAVDEEVFPTATPDSGSTADTPIANDRFGDDFVIDIEKPDIRGDRDDPDDPSDDQNQPGDDSGTSGTDVDSDIMSDYTGTDTVVGEDETDNDTSGDIPPNENPDVDPGDIIGGGQNTGAIKLYDVPLSAAKQSYAMQMAEEFGIPVELIYGVMYVESRYHETSVSRNGKCIGIMQIASGHLTKLNKMFGITDLQDYLQNVKAGAYYLSYFYKKYNGDINKTLMCYHYGEGGAHVQWRKGNTEDAYCRKVAGEMKRILAAG</sequence>
<evidence type="ECO:0000259" key="4">
    <source>
        <dbReference type="Pfam" id="PF01464"/>
    </source>
</evidence>
<feature type="compositionally biased region" description="Acidic residues" evidence="2">
    <location>
        <begin position="114"/>
        <end position="123"/>
    </location>
</feature>
<dbReference type="AlphaFoldDB" id="R6TNY9"/>